<dbReference type="EMBL" id="JBHUOK010000021">
    <property type="protein sequence ID" value="MFD2789303.1"/>
    <property type="molecule type" value="Genomic_DNA"/>
</dbReference>
<keyword evidence="1" id="KW-1133">Transmembrane helix</keyword>
<evidence type="ECO:0000313" key="4">
    <source>
        <dbReference type="Proteomes" id="UP001597532"/>
    </source>
</evidence>
<dbReference type="InterPro" id="IPR045957">
    <property type="entry name" value="DUF6377"/>
</dbReference>
<feature type="transmembrane region" description="Helical" evidence="1">
    <location>
        <begin position="45"/>
        <end position="68"/>
    </location>
</feature>
<comment type="caution">
    <text evidence="3">The sequence shown here is derived from an EMBL/GenBank/DDBJ whole genome shotgun (WGS) entry which is preliminary data.</text>
</comment>
<evidence type="ECO:0000256" key="1">
    <source>
        <dbReference type="SAM" id="Phobius"/>
    </source>
</evidence>
<feature type="domain" description="DUF6377" evidence="2">
    <location>
        <begin position="3"/>
        <end position="145"/>
    </location>
</feature>
<keyword evidence="1" id="KW-0472">Membrane</keyword>
<dbReference type="Pfam" id="PF19904">
    <property type="entry name" value="DUF6377"/>
    <property type="match status" value="1"/>
</dbReference>
<reference evidence="4" key="1">
    <citation type="journal article" date="2019" name="Int. J. Syst. Evol. Microbiol.">
        <title>The Global Catalogue of Microorganisms (GCM) 10K type strain sequencing project: providing services to taxonomists for standard genome sequencing and annotation.</title>
        <authorList>
            <consortium name="The Broad Institute Genomics Platform"/>
            <consortium name="The Broad Institute Genome Sequencing Center for Infectious Disease"/>
            <person name="Wu L."/>
            <person name="Ma J."/>
        </authorList>
    </citation>
    <scope>NUCLEOTIDE SEQUENCE [LARGE SCALE GENOMIC DNA]</scope>
    <source>
        <strain evidence="4">KCTC 52924</strain>
    </source>
</reference>
<proteinExistence type="predicted"/>
<name>A0ABW5VCM3_9FLAO</name>
<dbReference type="Proteomes" id="UP001597532">
    <property type="component" value="Unassembled WGS sequence"/>
</dbReference>
<evidence type="ECO:0000259" key="2">
    <source>
        <dbReference type="Pfam" id="PF19904"/>
    </source>
</evidence>
<keyword evidence="1" id="KW-0812">Transmembrane</keyword>
<keyword evidence="4" id="KW-1185">Reference proteome</keyword>
<sequence length="189" mass="21956">MLKSLEDANFFNARLRSIQISRVYPLIENAYQLEREHQKKRLQTLLILASILSVLLILTIIFIIRQFYKLSEARKLTLVANEKLQNNNIALAEANSIKEEYIGRFLNLCSIYIEKMGKHHRILNKKAKEGNLTELYRLLKSNQFIGIHPTKHILQIIILFFNRPISESSKLATVISCSSVDTDLGYFYD</sequence>
<gene>
    <name evidence="3" type="ORF">ACFS1K_06000</name>
</gene>
<organism evidence="3 4">
    <name type="scientific">Arenibacter antarcticus</name>
    <dbReference type="NCBI Taxonomy" id="2040469"/>
    <lineage>
        <taxon>Bacteria</taxon>
        <taxon>Pseudomonadati</taxon>
        <taxon>Bacteroidota</taxon>
        <taxon>Flavobacteriia</taxon>
        <taxon>Flavobacteriales</taxon>
        <taxon>Flavobacteriaceae</taxon>
        <taxon>Arenibacter</taxon>
    </lineage>
</organism>
<accession>A0ABW5VCM3</accession>
<evidence type="ECO:0000313" key="3">
    <source>
        <dbReference type="EMBL" id="MFD2789303.1"/>
    </source>
</evidence>
<dbReference type="RefSeq" id="WP_251808018.1">
    <property type="nucleotide sequence ID" value="NZ_CP166679.1"/>
</dbReference>
<protein>
    <submittedName>
        <fullName evidence="3">DUF6377 domain-containing protein</fullName>
    </submittedName>
</protein>